<keyword evidence="2" id="KW-0378">Hydrolase</keyword>
<protein>
    <submittedName>
        <fullName evidence="3">Extracellular guanyl-specific ribonuclease fl2</fullName>
    </submittedName>
</protein>
<proteinExistence type="predicted"/>
<dbReference type="EMBL" id="JXCE01000649">
    <property type="protein sequence ID" value="KPA36414.1"/>
    <property type="molecule type" value="Genomic_DNA"/>
</dbReference>
<name>A0A0N0DB88_FUSLA</name>
<evidence type="ECO:0000313" key="3">
    <source>
        <dbReference type="EMBL" id="KPA36414.1"/>
    </source>
</evidence>
<keyword evidence="4" id="KW-1185">Reference proteome</keyword>
<dbReference type="InterPro" id="IPR016191">
    <property type="entry name" value="Ribonuclease/ribotoxin"/>
</dbReference>
<evidence type="ECO:0000256" key="1">
    <source>
        <dbReference type="ARBA" id="ARBA00022722"/>
    </source>
</evidence>
<organism evidence="3 4">
    <name type="scientific">Fusarium langsethiae</name>
    <dbReference type="NCBI Taxonomy" id="179993"/>
    <lineage>
        <taxon>Eukaryota</taxon>
        <taxon>Fungi</taxon>
        <taxon>Dikarya</taxon>
        <taxon>Ascomycota</taxon>
        <taxon>Pezizomycotina</taxon>
        <taxon>Sordariomycetes</taxon>
        <taxon>Hypocreomycetidae</taxon>
        <taxon>Hypocreales</taxon>
        <taxon>Nectriaceae</taxon>
        <taxon>Fusarium</taxon>
    </lineage>
</organism>
<dbReference type="GO" id="GO:0016787">
    <property type="term" value="F:hydrolase activity"/>
    <property type="evidence" value="ECO:0007669"/>
    <property type="project" value="UniProtKB-KW"/>
</dbReference>
<evidence type="ECO:0000256" key="2">
    <source>
        <dbReference type="ARBA" id="ARBA00022801"/>
    </source>
</evidence>
<reference evidence="3 4" key="1">
    <citation type="submission" date="2015-04" db="EMBL/GenBank/DDBJ databases">
        <title>The draft genome sequence of Fusarium langsethiae, a T-2/HT-2 mycotoxin producer.</title>
        <authorList>
            <person name="Lysoe E."/>
            <person name="Divon H.H."/>
            <person name="Terzi V."/>
            <person name="Orru L."/>
            <person name="Lamontanara A."/>
            <person name="Kolseth A.-K."/>
            <person name="Frandsen R.J."/>
            <person name="Nielsen K."/>
            <person name="Thrane U."/>
        </authorList>
    </citation>
    <scope>NUCLEOTIDE SEQUENCE [LARGE SCALE GENOMIC DNA]</scope>
    <source>
        <strain evidence="3 4">Fl201059</strain>
    </source>
</reference>
<gene>
    <name evidence="3" type="ORF">FLAG1_10823</name>
</gene>
<dbReference type="OrthoDB" id="5091869at2759"/>
<comment type="caution">
    <text evidence="3">The sequence shown here is derived from an EMBL/GenBank/DDBJ whole genome shotgun (WGS) entry which is preliminary data.</text>
</comment>
<dbReference type="GO" id="GO:0004521">
    <property type="term" value="F:RNA endonuclease activity"/>
    <property type="evidence" value="ECO:0007669"/>
    <property type="project" value="InterPro"/>
</dbReference>
<dbReference type="SUPFAM" id="SSF53933">
    <property type="entry name" value="Microbial ribonucleases"/>
    <property type="match status" value="1"/>
</dbReference>
<dbReference type="Proteomes" id="UP000037904">
    <property type="component" value="Unassembled WGS sequence"/>
</dbReference>
<dbReference type="AlphaFoldDB" id="A0A0N0DB88"/>
<dbReference type="GO" id="GO:0003723">
    <property type="term" value="F:RNA binding"/>
    <property type="evidence" value="ECO:0007669"/>
    <property type="project" value="InterPro"/>
</dbReference>
<accession>A0A0N0DB88</accession>
<dbReference type="Pfam" id="PF00545">
    <property type="entry name" value="Ribonuclease"/>
    <property type="match status" value="1"/>
</dbReference>
<keyword evidence="1" id="KW-0540">Nuclease</keyword>
<dbReference type="InterPro" id="IPR000026">
    <property type="entry name" value="N1-like"/>
</dbReference>
<dbReference type="Gene3D" id="3.10.450.30">
    <property type="entry name" value="Microbial ribonucleases"/>
    <property type="match status" value="1"/>
</dbReference>
<evidence type="ECO:0000313" key="4">
    <source>
        <dbReference type="Proteomes" id="UP000037904"/>
    </source>
</evidence>
<sequence length="273" mass="30638">MALTFSALAEHSQQMTYMSMSPLTFLHTDDDNSSECSYYSLADLQNDRWYRNIPASQIREQAKEVPDLPAHTKSLYPQKFHNSERLGLKSRGPWKEYPFCLNKRYSHGSPGPVHIIIINSANSEDVDVIYHTTQENRKVCLAKYRAKGYSKGACLKPSPHNPLPANNTFGIPEGRIYQWHGVCKGLGAYYQPVQQIGAPVTPAMQAAMFSPGYPGCAPAMPTWGQYDAGLLILDLHLDHFWSQAIIAALDSKLVHEIRWLPREAGDFGVTRSL</sequence>